<proteinExistence type="inferred from homology"/>
<comment type="similarity">
    <text evidence="1">Belongs to the ATP-dependent AMP-binding enzyme family.</text>
</comment>
<gene>
    <name evidence="3" type="ORF">DCW48_05585</name>
</gene>
<dbReference type="InterPro" id="IPR025110">
    <property type="entry name" value="AMP-bd_C"/>
</dbReference>
<protein>
    <submittedName>
        <fullName evidence="3">4-coumarate--CoA ligase</fullName>
    </submittedName>
</protein>
<dbReference type="EMBL" id="DNAA01000137">
    <property type="protein sequence ID" value="HBA09069.1"/>
    <property type="molecule type" value="Genomic_DNA"/>
</dbReference>
<dbReference type="PANTHER" id="PTHR43201">
    <property type="entry name" value="ACYL-COA SYNTHETASE"/>
    <property type="match status" value="1"/>
</dbReference>
<evidence type="ECO:0000256" key="1">
    <source>
        <dbReference type="ARBA" id="ARBA00006432"/>
    </source>
</evidence>
<dbReference type="GO" id="GO:0031956">
    <property type="term" value="F:medium-chain fatty acid-CoA ligase activity"/>
    <property type="evidence" value="ECO:0007669"/>
    <property type="project" value="TreeGrafter"/>
</dbReference>
<dbReference type="AlphaFoldDB" id="A0A351RAJ8"/>
<dbReference type="Gene3D" id="3.40.50.12780">
    <property type="entry name" value="N-terminal domain of ligase-like"/>
    <property type="match status" value="1"/>
</dbReference>
<dbReference type="SUPFAM" id="SSF56801">
    <property type="entry name" value="Acetyl-CoA synthetase-like"/>
    <property type="match status" value="1"/>
</dbReference>
<evidence type="ECO:0000313" key="4">
    <source>
        <dbReference type="Proteomes" id="UP000264313"/>
    </source>
</evidence>
<dbReference type="Gene3D" id="3.30.300.30">
    <property type="match status" value="1"/>
</dbReference>
<keyword evidence="3" id="KW-0436">Ligase</keyword>
<organism evidence="3 4">
    <name type="scientific">Methylotenera mobilis</name>
    <dbReference type="NCBI Taxonomy" id="359408"/>
    <lineage>
        <taxon>Bacteria</taxon>
        <taxon>Pseudomonadati</taxon>
        <taxon>Pseudomonadota</taxon>
        <taxon>Betaproteobacteria</taxon>
        <taxon>Nitrosomonadales</taxon>
        <taxon>Methylophilaceae</taxon>
        <taxon>Methylotenera</taxon>
    </lineage>
</organism>
<dbReference type="Pfam" id="PF13193">
    <property type="entry name" value="AMP-binding_C"/>
    <property type="match status" value="1"/>
</dbReference>
<dbReference type="GO" id="GO:0006631">
    <property type="term" value="P:fatty acid metabolic process"/>
    <property type="evidence" value="ECO:0007669"/>
    <property type="project" value="TreeGrafter"/>
</dbReference>
<evidence type="ECO:0000259" key="2">
    <source>
        <dbReference type="Pfam" id="PF13193"/>
    </source>
</evidence>
<sequence length="414" mass="46675">MMMSVRPWFQYPTLLQRFITDFISNELATVNPAASKFSSRFLEKNIALGEKGLGLDSLEIMGLSSSLARAIHLHESHLEDNFLNEALIEGWQKIVLQSLEIFSERISFKTSGSTGLKKYCTHQMKKLDEEAELLSRLLTGRQRILCAVPSHHIYGFIFSILLPRYLSQSIDIIDIRAMSPNALISVVKPKDLVLGFPEFWQYLAESNVTFPEDVIGVNSSGPSPELVGTTLLDQGLSTFFEVYGTSETAGIGWREHPSAPYTLFPFWVAQSTDDKLNRIDCNGKELSGFKLQDNLEWFSSNTFKVRGRKDDIVQIGGVNVSLNYVRDILKKHPLVKDACVRMMTPDEGNRLKAFVVLHHNNNAPELKSLNAYINDALLAHERPKSIKIGLKLPTNKIGKLSDWSISEEYSLHQD</sequence>
<comment type="caution">
    <text evidence="3">The sequence shown here is derived from an EMBL/GenBank/DDBJ whole genome shotgun (WGS) entry which is preliminary data.</text>
</comment>
<dbReference type="PANTHER" id="PTHR43201:SF8">
    <property type="entry name" value="ACYL-COA SYNTHETASE FAMILY MEMBER 3"/>
    <property type="match status" value="1"/>
</dbReference>
<accession>A0A351RAJ8</accession>
<dbReference type="Proteomes" id="UP000264313">
    <property type="component" value="Unassembled WGS sequence"/>
</dbReference>
<reference evidence="3 4" key="1">
    <citation type="journal article" date="2018" name="Nat. Biotechnol.">
        <title>A standardized bacterial taxonomy based on genome phylogeny substantially revises the tree of life.</title>
        <authorList>
            <person name="Parks D.H."/>
            <person name="Chuvochina M."/>
            <person name="Waite D.W."/>
            <person name="Rinke C."/>
            <person name="Skarshewski A."/>
            <person name="Chaumeil P.A."/>
            <person name="Hugenholtz P."/>
        </authorList>
    </citation>
    <scope>NUCLEOTIDE SEQUENCE [LARGE SCALE GENOMIC DNA]</scope>
    <source>
        <strain evidence="3">UBA9958</strain>
    </source>
</reference>
<name>A0A351RAJ8_9PROT</name>
<dbReference type="InterPro" id="IPR042099">
    <property type="entry name" value="ANL_N_sf"/>
</dbReference>
<dbReference type="InterPro" id="IPR045851">
    <property type="entry name" value="AMP-bd_C_sf"/>
</dbReference>
<feature type="domain" description="AMP-binding enzyme C-terminal" evidence="2">
    <location>
        <begin position="328"/>
        <end position="399"/>
    </location>
</feature>
<evidence type="ECO:0000313" key="3">
    <source>
        <dbReference type="EMBL" id="HBA09069.1"/>
    </source>
</evidence>